<dbReference type="EMBL" id="JBHSFP010000004">
    <property type="protein sequence ID" value="MFC4530927.1"/>
    <property type="molecule type" value="Genomic_DNA"/>
</dbReference>
<keyword evidence="1" id="KW-0472">Membrane</keyword>
<feature type="transmembrane region" description="Helical" evidence="1">
    <location>
        <begin position="29"/>
        <end position="49"/>
    </location>
</feature>
<gene>
    <name evidence="2" type="ORF">ACFO60_09145</name>
</gene>
<feature type="transmembrane region" description="Helical" evidence="1">
    <location>
        <begin position="210"/>
        <end position="232"/>
    </location>
</feature>
<dbReference type="RefSeq" id="WP_380839091.1">
    <property type="nucleotide sequence ID" value="NZ_JBHSFP010000004.1"/>
</dbReference>
<feature type="transmembrane region" description="Helical" evidence="1">
    <location>
        <begin position="91"/>
        <end position="117"/>
    </location>
</feature>
<keyword evidence="3" id="KW-1185">Reference proteome</keyword>
<sequence length="257" mass="26749">MNSDGAYTSLGKATGAALRRSVGTRPRQWLITSTLLAGLLTAVGLSMTAPPAGKGFAALTETVQLLMSAPAPFLGALLTGDLRKAPHRAHLIPSLLAAMVLAAAVGVFGILVCALTLAIATSGSGADPWLNMGIVTVGSVLLQIDAQLVGTGLGLLLRSPVVACLGTIVLPMGLWVVLGGIEVLQPAQAWLTPYATARNLLSGQMNPLTWTQWFVILLIWGVGLNTAGAALLRRKRHGHEGRDESGKVRDPGWEIQS</sequence>
<protein>
    <recommendedName>
        <fullName evidence="4">ABC transporter permease</fullName>
    </recommendedName>
</protein>
<proteinExistence type="predicted"/>
<organism evidence="2 3">
    <name type="scientific">Sphaerisporangium dianthi</name>
    <dbReference type="NCBI Taxonomy" id="1436120"/>
    <lineage>
        <taxon>Bacteria</taxon>
        <taxon>Bacillati</taxon>
        <taxon>Actinomycetota</taxon>
        <taxon>Actinomycetes</taxon>
        <taxon>Streptosporangiales</taxon>
        <taxon>Streptosporangiaceae</taxon>
        <taxon>Sphaerisporangium</taxon>
    </lineage>
</organism>
<feature type="transmembrane region" description="Helical" evidence="1">
    <location>
        <begin position="161"/>
        <end position="181"/>
    </location>
</feature>
<evidence type="ECO:0000313" key="2">
    <source>
        <dbReference type="EMBL" id="MFC4530927.1"/>
    </source>
</evidence>
<keyword evidence="1" id="KW-1133">Transmembrane helix</keyword>
<keyword evidence="1" id="KW-0812">Transmembrane</keyword>
<dbReference type="Proteomes" id="UP001596004">
    <property type="component" value="Unassembled WGS sequence"/>
</dbReference>
<feature type="transmembrane region" description="Helical" evidence="1">
    <location>
        <begin position="55"/>
        <end position="79"/>
    </location>
</feature>
<comment type="caution">
    <text evidence="2">The sequence shown here is derived from an EMBL/GenBank/DDBJ whole genome shotgun (WGS) entry which is preliminary data.</text>
</comment>
<feature type="transmembrane region" description="Helical" evidence="1">
    <location>
        <begin position="129"/>
        <end position="149"/>
    </location>
</feature>
<accession>A0ABV9CE59</accession>
<evidence type="ECO:0000313" key="3">
    <source>
        <dbReference type="Proteomes" id="UP001596004"/>
    </source>
</evidence>
<evidence type="ECO:0008006" key="4">
    <source>
        <dbReference type="Google" id="ProtNLM"/>
    </source>
</evidence>
<reference evidence="3" key="1">
    <citation type="journal article" date="2019" name="Int. J. Syst. Evol. Microbiol.">
        <title>The Global Catalogue of Microorganisms (GCM) 10K type strain sequencing project: providing services to taxonomists for standard genome sequencing and annotation.</title>
        <authorList>
            <consortium name="The Broad Institute Genomics Platform"/>
            <consortium name="The Broad Institute Genome Sequencing Center for Infectious Disease"/>
            <person name="Wu L."/>
            <person name="Ma J."/>
        </authorList>
    </citation>
    <scope>NUCLEOTIDE SEQUENCE [LARGE SCALE GENOMIC DNA]</scope>
    <source>
        <strain evidence="3">CGMCC 4.7132</strain>
    </source>
</reference>
<evidence type="ECO:0000256" key="1">
    <source>
        <dbReference type="SAM" id="Phobius"/>
    </source>
</evidence>
<name>A0ABV9CE59_9ACTN</name>